<organism evidence="4 5">
    <name type="scientific">Plasmodium yoelii</name>
    <dbReference type="NCBI Taxonomy" id="5861"/>
    <lineage>
        <taxon>Eukaryota</taxon>
        <taxon>Sar</taxon>
        <taxon>Alveolata</taxon>
        <taxon>Apicomplexa</taxon>
        <taxon>Aconoidasida</taxon>
        <taxon>Haemosporida</taxon>
        <taxon>Plasmodiidae</taxon>
        <taxon>Plasmodium</taxon>
        <taxon>Plasmodium (Vinckeia)</taxon>
    </lineage>
</organism>
<dbReference type="EMBL" id="LK934635">
    <property type="protein sequence ID" value="CDU17125.1"/>
    <property type="molecule type" value="Genomic_DNA"/>
</dbReference>
<reference evidence="3" key="3">
    <citation type="submission" date="2014-05" db="EMBL/GenBank/DDBJ databases">
        <authorList>
            <person name="Aslett A.Martin."/>
            <person name="De Silva Nishadi"/>
        </authorList>
    </citation>
    <scope>NUCLEOTIDE SEQUENCE</scope>
    <source>
        <strain evidence="3">YM</strain>
    </source>
</reference>
<feature type="compositionally biased region" description="Low complexity" evidence="1">
    <location>
        <begin position="55"/>
        <end position="87"/>
    </location>
</feature>
<protein>
    <submittedName>
        <fullName evidence="4">Fam-a protein</fullName>
    </submittedName>
</protein>
<sequence>MNKFYIQIVLFLLSISIYVNNKTFAAEPAPGISTAPESTLESESEATLESKSEATLESTSEATLESTSEATLESTSEATLESTSEATLESESEATLEPTYDATLESAFGLLPDHCSTPEEIYEKNKHLLCTDPEEAIKAGEVMNEAVELLKYHAITEDDYEVYERDDNRIMFLYNKKHHTDPDIKRIHCTIYTSYEYNEIINMPWDPDYASLFNAGSVKIVRVYNPNLVMVQHRYKDRSTDRQKYFYALAAKVKISENINIVVKVSADINDHNPSNEKYINKIVKSANSFKTDIDSEDDIRKGELKKTFANIFGYLIEKDGDYVNIAYVESVDDHDSI</sequence>
<dbReference type="VEuPathDB" id="PlasmoDB:PY17X_0700600"/>
<dbReference type="Proteomes" id="UP000072904">
    <property type="component" value="Chromosome 7"/>
</dbReference>
<name>A0A078K5N1_PLAYE</name>
<evidence type="ECO:0000313" key="3">
    <source>
        <dbReference type="EMBL" id="CDU17125.1"/>
    </source>
</evidence>
<dbReference type="RefSeq" id="XP_022811739.1">
    <property type="nucleotide sequence ID" value="XM_022955460.1"/>
</dbReference>
<evidence type="ECO:0000313" key="4">
    <source>
        <dbReference type="EMBL" id="VTZ76189.1"/>
    </source>
</evidence>
<dbReference type="SUPFAM" id="SSF55961">
    <property type="entry name" value="Bet v1-like"/>
    <property type="match status" value="1"/>
</dbReference>
<dbReference type="VEuPathDB" id="PlasmoDB:PYYM_0700300"/>
<dbReference type="VEuPathDB" id="PlasmoDB:PY03179"/>
<dbReference type="GeneID" id="3791717"/>
<dbReference type="VEuPathDB" id="PlasmoDB:PY05847"/>
<reference evidence="5 6" key="1">
    <citation type="journal article" date="2014" name="BMC Biol.">
        <title>A comprehensive evaluation of rodent malaria parasite genomes and gene expression.</title>
        <authorList>
            <person name="Otto T.D."/>
            <person name="Bohme U."/>
            <person name="Jackson A.P."/>
            <person name="Hunt M."/>
            <person name="Franke-Fayard B."/>
            <person name="Hoeijmakers W.A."/>
            <person name="Religa A.A."/>
            <person name="Robertson L."/>
            <person name="Sanders M."/>
            <person name="Ogun S.A."/>
            <person name="Cunningham D."/>
            <person name="Erhart A."/>
            <person name="Billker O."/>
            <person name="Khan S.M."/>
            <person name="Stunnenberg H.G."/>
            <person name="Langhorne J."/>
            <person name="Holder A.A."/>
            <person name="Waters A.P."/>
            <person name="Newbold C.I."/>
            <person name="Pain A."/>
            <person name="Berriman M."/>
            <person name="Janse C.J."/>
        </authorList>
    </citation>
    <scope>NUCLEOTIDE SEQUENCE [LARGE SCALE GENOMIC DNA]</scope>
    <source>
        <strain evidence="4 5">17X</strain>
        <strain evidence="3 6">YM</strain>
    </source>
</reference>
<dbReference type="AlphaFoldDB" id="A0A078K5N1"/>
<dbReference type="EMBL" id="LM993661">
    <property type="protein sequence ID" value="VTZ76189.1"/>
    <property type="molecule type" value="Genomic_DNA"/>
</dbReference>
<dbReference type="VEuPathDB" id="PlasmoDB:Py17XNL_000704100"/>
<evidence type="ECO:0000313" key="6">
    <source>
        <dbReference type="Proteomes" id="UP000072904"/>
    </source>
</evidence>
<reference evidence="4" key="2">
    <citation type="submission" date="2014-05" db="EMBL/GenBank/DDBJ databases">
        <authorList>
            <person name="Aslett M.A."/>
            <person name="De Silva N."/>
        </authorList>
    </citation>
    <scope>NUCLEOTIDE SEQUENCE</scope>
    <source>
        <strain evidence="4">17X</strain>
    </source>
</reference>
<dbReference type="Proteomes" id="UP000072874">
    <property type="component" value="Chromosome 7"/>
</dbReference>
<feature type="signal peptide" evidence="2">
    <location>
        <begin position="1"/>
        <end position="25"/>
    </location>
</feature>
<keyword evidence="2" id="KW-0732">Signal</keyword>
<evidence type="ECO:0000256" key="2">
    <source>
        <dbReference type="SAM" id="SignalP"/>
    </source>
</evidence>
<feature type="region of interest" description="Disordered" evidence="1">
    <location>
        <begin position="28"/>
        <end position="96"/>
    </location>
</feature>
<feature type="chain" id="PRO_5014502044" evidence="2">
    <location>
        <begin position="26"/>
        <end position="338"/>
    </location>
</feature>
<dbReference type="NCBIfam" id="TIGR01599">
    <property type="entry name" value="PYST-A"/>
    <property type="match status" value="1"/>
</dbReference>
<gene>
    <name evidence="4" type="ORF">PY17X_0700600</name>
    <name evidence="3" type="ORF">PYYM_0700300</name>
</gene>
<reference evidence="4" key="4">
    <citation type="submission" date="2019-05" db="EMBL/GenBank/DDBJ databases">
        <authorList>
            <consortium name="Pathogen Informatics"/>
        </authorList>
    </citation>
    <scope>NUCLEOTIDE SEQUENCE</scope>
    <source>
        <strain evidence="4">17X</strain>
    </source>
</reference>
<dbReference type="KEGG" id="pyo:PY17X_0700600"/>
<evidence type="ECO:0000313" key="5">
    <source>
        <dbReference type="Proteomes" id="UP000072874"/>
    </source>
</evidence>
<accession>A0A078K5N1</accession>
<proteinExistence type="predicted"/>
<evidence type="ECO:0000256" key="1">
    <source>
        <dbReference type="SAM" id="MobiDB-lite"/>
    </source>
</evidence>
<dbReference type="InterPro" id="IPR006486">
    <property type="entry name" value="PYST_A"/>
</dbReference>